<organism evidence="3 4">
    <name type="scientific">Symbiodinium necroappetens</name>
    <dbReference type="NCBI Taxonomy" id="1628268"/>
    <lineage>
        <taxon>Eukaryota</taxon>
        <taxon>Sar</taxon>
        <taxon>Alveolata</taxon>
        <taxon>Dinophyceae</taxon>
        <taxon>Suessiales</taxon>
        <taxon>Symbiodiniaceae</taxon>
        <taxon>Symbiodinium</taxon>
    </lineage>
</organism>
<dbReference type="PANTHER" id="PTHR22895:SF0">
    <property type="entry name" value="ARMADILLO REPEAT-CONTAINING PROTEIN 6"/>
    <property type="match status" value="1"/>
</dbReference>
<sequence length="1022" mass="112027">MDPRLQENGCGALRNLCADNDDFKIRTVAAGGAERACSALARHEDLRVRRQACSALMNMSSVGPERIEDCHDEILQADAVGRLCTAIEAHKKELTVVEPACAALRNLIAGAQVGETRGLTYKQILDEDLVKRLVQTIFLNLDHNLVQHHCLEALRHVCGWEKGALLLERNRGAQAVKRSMERDEQRKVHDPVIRERGCNILKGLALGTATGSRSILEDDRPDGLKRIKHAMESFRSLKEVQKSALEALMALAKGWPKEGAQRIKAVGCFKDILAAMSSHSQDLTLLVSACGVIRQLAVNGILIEEARPVLERYIRQFPEEVRLLVPAMHSLAEMVSLMEPTDADKSLAHDVSNSLVAHKRIALVQAAGLSILRGWAAVGGIGLFAATEARCVERARVAMLEHKEDEAVQGIACEVLRRVAASSTQMRDNIIEAGLYSFIMTAQETCRASPQVCRQSLQAASTLLGFMAPKGQGRQEERMRMMMQSAAKAKAAAGTPQRSGAIAFGKLVKETDMSQFATNVQDLLVLHKSSSLFVQDACHVLQSLAESSDEGCKAVQSIGVLPTILTVLKQHRRSEAANFFALRVIWSLLTNTTLIRHAIEAGLVELVFSCLTRFHGCPAVQSAALLLVSRTSLQNQDAKAMYIEANIIPLMRRLLEEDDEFLRGRCLGALANLASNNTKAVERMPDMEDAIVEMLCSGSDSEQLQCRCLQLLWALLRAARSKRQKPQAFCSSRLLDAVLDALAKHSKSENLQVQGMGFLWNLTALGQEQKRWVLEHDGLRLAVVALEAHADSRPVQHHGLELLRSLSCLGPEARKQVQNARAVDFAKTALVMRGDPRILCAATALLGNLACGDPAVKRQLFDQDIPKEILSGMEDYARDVGVQVVGAWALGNFVGVSRKRARQLYELGGKDRVFLAMSEYPLNDSMKMYGTAVVRRLELVQDLTLSADKMEEDDEEDANADKTTEGKSFAELDKEEQENAGSESESSEDPELQAKIQALAKQTGQGQGDTRSGVKLGSDDGD</sequence>
<dbReference type="Proteomes" id="UP000601435">
    <property type="component" value="Unassembled WGS sequence"/>
</dbReference>
<protein>
    <submittedName>
        <fullName evidence="3">IMPA8 protein</fullName>
    </submittedName>
</protein>
<dbReference type="OrthoDB" id="422450at2759"/>
<dbReference type="EMBL" id="CAJNJA010005666">
    <property type="protein sequence ID" value="CAE7195655.1"/>
    <property type="molecule type" value="Genomic_DNA"/>
</dbReference>
<dbReference type="InterPro" id="IPR011989">
    <property type="entry name" value="ARM-like"/>
</dbReference>
<comment type="caution">
    <text evidence="3">The sequence shown here is derived from an EMBL/GenBank/DDBJ whole genome shotgun (WGS) entry which is preliminary data.</text>
</comment>
<feature type="compositionally biased region" description="Polar residues" evidence="2">
    <location>
        <begin position="1000"/>
        <end position="1010"/>
    </location>
</feature>
<keyword evidence="4" id="KW-1185">Reference proteome</keyword>
<evidence type="ECO:0000313" key="4">
    <source>
        <dbReference type="Proteomes" id="UP000601435"/>
    </source>
</evidence>
<evidence type="ECO:0000256" key="2">
    <source>
        <dbReference type="SAM" id="MobiDB-lite"/>
    </source>
</evidence>
<feature type="region of interest" description="Disordered" evidence="2">
    <location>
        <begin position="947"/>
        <end position="1022"/>
    </location>
</feature>
<accession>A0A812J3R0</accession>
<proteinExistence type="predicted"/>
<feature type="compositionally biased region" description="Basic and acidic residues" evidence="2">
    <location>
        <begin position="959"/>
        <end position="972"/>
    </location>
</feature>
<dbReference type="AlphaFoldDB" id="A0A812J3R0"/>
<evidence type="ECO:0000256" key="1">
    <source>
        <dbReference type="ARBA" id="ARBA00022737"/>
    </source>
</evidence>
<dbReference type="SUPFAM" id="SSF48371">
    <property type="entry name" value="ARM repeat"/>
    <property type="match status" value="2"/>
</dbReference>
<dbReference type="SMART" id="SM00185">
    <property type="entry name" value="ARM"/>
    <property type="match status" value="11"/>
</dbReference>
<name>A0A812J3R0_9DINO</name>
<gene>
    <name evidence="3" type="primary">IMPA8</name>
    <name evidence="3" type="ORF">SNEC2469_LOCUS1328</name>
</gene>
<evidence type="ECO:0000313" key="3">
    <source>
        <dbReference type="EMBL" id="CAE7195655.1"/>
    </source>
</evidence>
<keyword evidence="1" id="KW-0677">Repeat</keyword>
<dbReference type="PANTHER" id="PTHR22895">
    <property type="entry name" value="ARMADILLO REPEAT-CONTAINING PROTEIN 6"/>
    <property type="match status" value="1"/>
</dbReference>
<dbReference type="InterPro" id="IPR000225">
    <property type="entry name" value="Armadillo"/>
</dbReference>
<dbReference type="Gene3D" id="1.25.10.10">
    <property type="entry name" value="Leucine-rich Repeat Variant"/>
    <property type="match status" value="4"/>
</dbReference>
<reference evidence="3" key="1">
    <citation type="submission" date="2021-02" db="EMBL/GenBank/DDBJ databases">
        <authorList>
            <person name="Dougan E. K."/>
            <person name="Rhodes N."/>
            <person name="Thang M."/>
            <person name="Chan C."/>
        </authorList>
    </citation>
    <scope>NUCLEOTIDE SEQUENCE</scope>
</reference>
<dbReference type="InterPro" id="IPR016024">
    <property type="entry name" value="ARM-type_fold"/>
</dbReference>